<reference evidence="1" key="2">
    <citation type="journal article" date="2015" name="Fish Shellfish Immunol.">
        <title>Early steps in the European eel (Anguilla anguilla)-Vibrio vulnificus interaction in the gills: Role of the RtxA13 toxin.</title>
        <authorList>
            <person name="Callol A."/>
            <person name="Pajuelo D."/>
            <person name="Ebbesson L."/>
            <person name="Teles M."/>
            <person name="MacKenzie S."/>
            <person name="Amaro C."/>
        </authorList>
    </citation>
    <scope>NUCLEOTIDE SEQUENCE</scope>
</reference>
<name>A0A0E9WBL0_ANGAN</name>
<organism evidence="1">
    <name type="scientific">Anguilla anguilla</name>
    <name type="common">European freshwater eel</name>
    <name type="synonym">Muraena anguilla</name>
    <dbReference type="NCBI Taxonomy" id="7936"/>
    <lineage>
        <taxon>Eukaryota</taxon>
        <taxon>Metazoa</taxon>
        <taxon>Chordata</taxon>
        <taxon>Craniata</taxon>
        <taxon>Vertebrata</taxon>
        <taxon>Euteleostomi</taxon>
        <taxon>Actinopterygii</taxon>
        <taxon>Neopterygii</taxon>
        <taxon>Teleostei</taxon>
        <taxon>Anguilliformes</taxon>
        <taxon>Anguillidae</taxon>
        <taxon>Anguilla</taxon>
    </lineage>
</organism>
<proteinExistence type="predicted"/>
<dbReference type="AlphaFoldDB" id="A0A0E9WBL0"/>
<reference evidence="1" key="1">
    <citation type="submission" date="2014-11" db="EMBL/GenBank/DDBJ databases">
        <authorList>
            <person name="Amaro Gonzalez C."/>
        </authorList>
    </citation>
    <scope>NUCLEOTIDE SEQUENCE</scope>
</reference>
<accession>A0A0E9WBL0</accession>
<dbReference type="EMBL" id="GBXM01021709">
    <property type="protein sequence ID" value="JAH86868.1"/>
    <property type="molecule type" value="Transcribed_RNA"/>
</dbReference>
<sequence>MAKPLPDLHHVRKQNILILLEVFNIHSLGGFQLGFNNV</sequence>
<protein>
    <submittedName>
        <fullName evidence="1">Uncharacterized protein</fullName>
    </submittedName>
</protein>
<evidence type="ECO:0000313" key="1">
    <source>
        <dbReference type="EMBL" id="JAH86868.1"/>
    </source>
</evidence>